<feature type="region of interest" description="Disordered" evidence="4">
    <location>
        <begin position="171"/>
        <end position="196"/>
    </location>
</feature>
<feature type="compositionally biased region" description="Low complexity" evidence="4">
    <location>
        <begin position="253"/>
        <end position="267"/>
    </location>
</feature>
<feature type="compositionally biased region" description="Low complexity" evidence="4">
    <location>
        <begin position="67"/>
        <end position="78"/>
    </location>
</feature>
<evidence type="ECO:0000256" key="2">
    <source>
        <dbReference type="ARBA" id="ARBA00009149"/>
    </source>
</evidence>
<evidence type="ECO:0000313" key="6">
    <source>
        <dbReference type="EMBL" id="QEI07260.1"/>
    </source>
</evidence>
<gene>
    <name evidence="6" type="ORF">FXN63_16465</name>
</gene>
<protein>
    <recommendedName>
        <fullName evidence="5">Flagellar hook-length control protein-like C-terminal domain-containing protein</fullName>
    </recommendedName>
</protein>
<reference evidence="6 7" key="1">
    <citation type="submission" date="2019-08" db="EMBL/GenBank/DDBJ databases">
        <title>Amphibian skin-associated Pigmentiphaga: genome sequence and occurrence across geography and hosts.</title>
        <authorList>
            <person name="Bletz M.C."/>
            <person name="Bunk B."/>
            <person name="Sproeer C."/>
            <person name="Biwer P."/>
            <person name="Reiter S."/>
            <person name="Rabemananjara F.C.E."/>
            <person name="Schulz S."/>
            <person name="Overmann J."/>
            <person name="Vences M."/>
        </authorList>
    </citation>
    <scope>NUCLEOTIDE SEQUENCE [LARGE SCALE GENOMIC DNA]</scope>
    <source>
        <strain evidence="6 7">Mada1488</strain>
    </source>
</reference>
<comment type="similarity">
    <text evidence="2">Belongs to the FliK family.</text>
</comment>
<evidence type="ECO:0000256" key="3">
    <source>
        <dbReference type="ARBA" id="ARBA00022795"/>
    </source>
</evidence>
<evidence type="ECO:0000256" key="1">
    <source>
        <dbReference type="ARBA" id="ARBA00003944"/>
    </source>
</evidence>
<evidence type="ECO:0000313" key="7">
    <source>
        <dbReference type="Proteomes" id="UP000325161"/>
    </source>
</evidence>
<dbReference type="KEGG" id="pacr:FXN63_16465"/>
<dbReference type="Pfam" id="PF02120">
    <property type="entry name" value="Flg_hook"/>
    <property type="match status" value="1"/>
</dbReference>
<dbReference type="CDD" id="cd17470">
    <property type="entry name" value="T3SS_Flik_C"/>
    <property type="match status" value="1"/>
</dbReference>
<dbReference type="RefSeq" id="WP_148816307.1">
    <property type="nucleotide sequence ID" value="NZ_CP043046.1"/>
</dbReference>
<feature type="region of interest" description="Disordered" evidence="4">
    <location>
        <begin position="1"/>
        <end position="37"/>
    </location>
</feature>
<dbReference type="Gene3D" id="3.30.750.140">
    <property type="match status" value="1"/>
</dbReference>
<dbReference type="PANTHER" id="PTHR37533">
    <property type="entry name" value="FLAGELLAR HOOK-LENGTH CONTROL PROTEIN"/>
    <property type="match status" value="1"/>
</dbReference>
<feature type="region of interest" description="Disordered" evidence="4">
    <location>
        <begin position="53"/>
        <end position="78"/>
    </location>
</feature>
<dbReference type="OrthoDB" id="8679885at2"/>
<evidence type="ECO:0000259" key="5">
    <source>
        <dbReference type="Pfam" id="PF02120"/>
    </source>
</evidence>
<feature type="region of interest" description="Disordered" evidence="4">
    <location>
        <begin position="248"/>
        <end position="283"/>
    </location>
</feature>
<feature type="compositionally biased region" description="Polar residues" evidence="4">
    <location>
        <begin position="171"/>
        <end position="186"/>
    </location>
</feature>
<dbReference type="PRINTS" id="PR01007">
    <property type="entry name" value="FLGHOOKFLIK"/>
</dbReference>
<feature type="compositionally biased region" description="Low complexity" evidence="4">
    <location>
        <begin position="15"/>
        <end position="29"/>
    </location>
</feature>
<dbReference type="GO" id="GO:0009424">
    <property type="term" value="C:bacterial-type flagellum hook"/>
    <property type="evidence" value="ECO:0007669"/>
    <property type="project" value="InterPro"/>
</dbReference>
<proteinExistence type="inferred from homology"/>
<dbReference type="PANTHER" id="PTHR37533:SF2">
    <property type="entry name" value="FLAGELLAR HOOK-LENGTH CONTROL PROTEIN"/>
    <property type="match status" value="1"/>
</dbReference>
<keyword evidence="3" id="KW-1005">Bacterial flagellum biogenesis</keyword>
<dbReference type="Proteomes" id="UP000325161">
    <property type="component" value="Chromosome"/>
</dbReference>
<name>A0A5C0B259_9BURK</name>
<dbReference type="InterPro" id="IPR038610">
    <property type="entry name" value="FliK-like_C_sf"/>
</dbReference>
<dbReference type="InterPro" id="IPR021136">
    <property type="entry name" value="Flagellar_hook_control-like_C"/>
</dbReference>
<keyword evidence="7" id="KW-1185">Reference proteome</keyword>
<dbReference type="InterPro" id="IPR001635">
    <property type="entry name" value="Flag_hook_Flik"/>
</dbReference>
<evidence type="ECO:0000256" key="4">
    <source>
        <dbReference type="SAM" id="MobiDB-lite"/>
    </source>
</evidence>
<dbReference type="InterPro" id="IPR052563">
    <property type="entry name" value="FliK"/>
</dbReference>
<dbReference type="GO" id="GO:0044780">
    <property type="term" value="P:bacterial-type flagellum assembly"/>
    <property type="evidence" value="ECO:0007669"/>
    <property type="project" value="InterPro"/>
</dbReference>
<dbReference type="AlphaFoldDB" id="A0A5C0B259"/>
<feature type="domain" description="Flagellar hook-length control protein-like C-terminal" evidence="5">
    <location>
        <begin position="293"/>
        <end position="374"/>
    </location>
</feature>
<feature type="compositionally biased region" description="Polar residues" evidence="4">
    <location>
        <begin position="1"/>
        <end position="14"/>
    </location>
</feature>
<comment type="function">
    <text evidence="1">Controls the length of the flagellar hook.</text>
</comment>
<sequence length="423" mass="42470">MTTVSSPNADIAQQTRTAANRASSSSTTAKPDEQPADPFAALFDAAMLLQTEPTPAPVVSTTDKAGADTSLTDDASTTAEAPVDVATLLASMPWAAPTDAVVAKPVEAAPEASDDAAAGLAASELPATDTATLDPATIVAIPTPETASMVNQMGPANVAASGVRRAGQALGATTSGVEARSTSASDTDADIKTGQAADDSIDASPLANATAIEMAAAANAASARNVNAGNTGTGGNPEANTAASGVLASNTHASSTPVAAAATPATARQEVPTVPGPPVPLHAPQLQNRVDDAVRWMSTQSIQTAQIRVTPENMGPITVHVRMDGDTANVTFSSEHAQTRQVLEASMGGLRTALGEDGLQLGQAQVGSEQQNQQAFAAFANSSGDDRRARQAAADRMQATVSALSGRSEPVVQSGNGLVDLYA</sequence>
<accession>A0A5C0B259</accession>
<dbReference type="EMBL" id="CP043046">
    <property type="protein sequence ID" value="QEI07260.1"/>
    <property type="molecule type" value="Genomic_DNA"/>
</dbReference>
<organism evidence="6 7">
    <name type="scientific">Pigmentiphaga aceris</name>
    <dbReference type="NCBI Taxonomy" id="1940612"/>
    <lineage>
        <taxon>Bacteria</taxon>
        <taxon>Pseudomonadati</taxon>
        <taxon>Pseudomonadota</taxon>
        <taxon>Betaproteobacteria</taxon>
        <taxon>Burkholderiales</taxon>
        <taxon>Alcaligenaceae</taxon>
        <taxon>Pigmentiphaga</taxon>
    </lineage>
</organism>